<dbReference type="SUPFAM" id="SSF51215">
    <property type="entry name" value="Regulatory protein AraC"/>
    <property type="match status" value="1"/>
</dbReference>
<dbReference type="PANTHER" id="PTHR43280">
    <property type="entry name" value="ARAC-FAMILY TRANSCRIPTIONAL REGULATOR"/>
    <property type="match status" value="1"/>
</dbReference>
<evidence type="ECO:0000256" key="2">
    <source>
        <dbReference type="ARBA" id="ARBA00023125"/>
    </source>
</evidence>
<dbReference type="InterPro" id="IPR018062">
    <property type="entry name" value="HTH_AraC-typ_CS"/>
</dbReference>
<dbReference type="InterPro" id="IPR037923">
    <property type="entry name" value="HTH-like"/>
</dbReference>
<dbReference type="Proteomes" id="UP000051783">
    <property type="component" value="Unassembled WGS sequence"/>
</dbReference>
<keyword evidence="1" id="KW-0805">Transcription regulation</keyword>
<dbReference type="EMBL" id="JQCL01000054">
    <property type="protein sequence ID" value="KRO11595.1"/>
    <property type="molecule type" value="Genomic_DNA"/>
</dbReference>
<dbReference type="PANTHER" id="PTHR43280:SF28">
    <property type="entry name" value="HTH-TYPE TRANSCRIPTIONAL ACTIVATOR RHAS"/>
    <property type="match status" value="1"/>
</dbReference>
<organism evidence="5 6">
    <name type="scientific">Lactiplantibacillus xiangfangensis</name>
    <dbReference type="NCBI Taxonomy" id="942150"/>
    <lineage>
        <taxon>Bacteria</taxon>
        <taxon>Bacillati</taxon>
        <taxon>Bacillota</taxon>
        <taxon>Bacilli</taxon>
        <taxon>Lactobacillales</taxon>
        <taxon>Lactobacillaceae</taxon>
        <taxon>Lactiplantibacillus</taxon>
    </lineage>
</organism>
<dbReference type="InterPro" id="IPR014710">
    <property type="entry name" value="RmlC-like_jellyroll"/>
</dbReference>
<evidence type="ECO:0000256" key="1">
    <source>
        <dbReference type="ARBA" id="ARBA00023015"/>
    </source>
</evidence>
<name>A0A0R2MHG9_9LACO</name>
<dbReference type="STRING" id="942150.IV64_GL002232"/>
<dbReference type="GO" id="GO:0043565">
    <property type="term" value="F:sequence-specific DNA binding"/>
    <property type="evidence" value="ECO:0007669"/>
    <property type="project" value="InterPro"/>
</dbReference>
<sequence>MDINELQRKLHQYTEVEIFFRDHPELRSNAKAFHKYVSKLPAAVAEKYLFPLVDSYINPQETTFPVSYFFDSNNYDEITINQHTRYSPPVMHNHDFYELFFVYEGEFHQQINHQDLVMRTGDVCIIPPGIYHSLDVDNYSIVINVLIQKETFQNIFFNDLHGDNVLSNFYLQTVSSKALSNFVVFHTNGDLGLMKIFLEMYLEVLNQQKYYTKVVKSKLVVILVKLLRDYSDQVFNPAPQRQNETLELKIVSYIENHISNVSLDLLADHFHYSKQVLSQYVKNQSGLSFTKFIQRYRVQNAKQFLTQTDMKVKDIATAVGYSSSEHFIRLFKKETGKTPTEFRQGSK</sequence>
<evidence type="ECO:0000256" key="3">
    <source>
        <dbReference type="ARBA" id="ARBA00023163"/>
    </source>
</evidence>
<protein>
    <recommendedName>
        <fullName evidence="4">HTH araC/xylS-type domain-containing protein</fullName>
    </recommendedName>
</protein>
<keyword evidence="2" id="KW-0238">DNA-binding</keyword>
<evidence type="ECO:0000313" key="6">
    <source>
        <dbReference type="Proteomes" id="UP000051783"/>
    </source>
</evidence>
<feature type="domain" description="HTH araC/xylS-type" evidence="4">
    <location>
        <begin position="248"/>
        <end position="345"/>
    </location>
</feature>
<accession>A0A0R2MHG9</accession>
<dbReference type="SUPFAM" id="SSF46689">
    <property type="entry name" value="Homeodomain-like"/>
    <property type="match status" value="1"/>
</dbReference>
<dbReference type="PROSITE" id="PS00041">
    <property type="entry name" value="HTH_ARAC_FAMILY_1"/>
    <property type="match status" value="1"/>
</dbReference>
<dbReference type="AlphaFoldDB" id="A0A0R2MHG9"/>
<dbReference type="GO" id="GO:0003700">
    <property type="term" value="F:DNA-binding transcription factor activity"/>
    <property type="evidence" value="ECO:0007669"/>
    <property type="project" value="InterPro"/>
</dbReference>
<keyword evidence="6" id="KW-1185">Reference proteome</keyword>
<proteinExistence type="predicted"/>
<comment type="caution">
    <text evidence="5">The sequence shown here is derived from an EMBL/GenBank/DDBJ whole genome shotgun (WGS) entry which is preliminary data.</text>
</comment>
<dbReference type="PROSITE" id="PS01124">
    <property type="entry name" value="HTH_ARAC_FAMILY_2"/>
    <property type="match status" value="1"/>
</dbReference>
<dbReference type="Pfam" id="PF12833">
    <property type="entry name" value="HTH_18"/>
    <property type="match status" value="1"/>
</dbReference>
<keyword evidence="3" id="KW-0804">Transcription</keyword>
<dbReference type="PRINTS" id="PR00032">
    <property type="entry name" value="HTHARAC"/>
</dbReference>
<dbReference type="InterPro" id="IPR013096">
    <property type="entry name" value="Cupin_2"/>
</dbReference>
<dbReference type="InterPro" id="IPR009057">
    <property type="entry name" value="Homeodomain-like_sf"/>
</dbReference>
<evidence type="ECO:0000313" key="5">
    <source>
        <dbReference type="EMBL" id="KRO11595.1"/>
    </source>
</evidence>
<dbReference type="PATRIC" id="fig|942150.3.peg.2334"/>
<dbReference type="Gene3D" id="1.10.10.60">
    <property type="entry name" value="Homeodomain-like"/>
    <property type="match status" value="2"/>
</dbReference>
<reference evidence="5 6" key="1">
    <citation type="journal article" date="2015" name="Genome Announc.">
        <title>Expanding the biotechnology potential of lactobacilli through comparative genomics of 213 strains and associated genera.</title>
        <authorList>
            <person name="Sun Z."/>
            <person name="Harris H.M."/>
            <person name="McCann A."/>
            <person name="Guo C."/>
            <person name="Argimon S."/>
            <person name="Zhang W."/>
            <person name="Yang X."/>
            <person name="Jeffery I.B."/>
            <person name="Cooney J.C."/>
            <person name="Kagawa T.F."/>
            <person name="Liu W."/>
            <person name="Song Y."/>
            <person name="Salvetti E."/>
            <person name="Wrobel A."/>
            <person name="Rasinkangas P."/>
            <person name="Parkhill J."/>
            <person name="Rea M.C."/>
            <person name="O'Sullivan O."/>
            <person name="Ritari J."/>
            <person name="Douillard F.P."/>
            <person name="Paul Ross R."/>
            <person name="Yang R."/>
            <person name="Briner A.E."/>
            <person name="Felis G.E."/>
            <person name="de Vos W.M."/>
            <person name="Barrangou R."/>
            <person name="Klaenhammer T.R."/>
            <person name="Caufield P.W."/>
            <person name="Cui Y."/>
            <person name="Zhang H."/>
            <person name="O'Toole P.W."/>
        </authorList>
    </citation>
    <scope>NUCLEOTIDE SEQUENCE [LARGE SCALE GENOMIC DNA]</scope>
    <source>
        <strain evidence="5 6">LMG 26013</strain>
    </source>
</reference>
<dbReference type="Gene3D" id="2.60.120.10">
    <property type="entry name" value="Jelly Rolls"/>
    <property type="match status" value="1"/>
</dbReference>
<dbReference type="InterPro" id="IPR018060">
    <property type="entry name" value="HTH_AraC"/>
</dbReference>
<evidence type="ECO:0000259" key="4">
    <source>
        <dbReference type="PROSITE" id="PS01124"/>
    </source>
</evidence>
<dbReference type="Pfam" id="PF07883">
    <property type="entry name" value="Cupin_2"/>
    <property type="match status" value="1"/>
</dbReference>
<gene>
    <name evidence="5" type="ORF">IV64_GL002232</name>
</gene>
<dbReference type="InterPro" id="IPR020449">
    <property type="entry name" value="Tscrpt_reg_AraC-type_HTH"/>
</dbReference>
<dbReference type="SMART" id="SM00342">
    <property type="entry name" value="HTH_ARAC"/>
    <property type="match status" value="1"/>
</dbReference>
<dbReference type="OrthoDB" id="1975037at2"/>